<dbReference type="AlphaFoldDB" id="A0A0R2L3R3"/>
<feature type="binding site" evidence="11">
    <location>
        <position position="140"/>
    </location>
    <ligand>
        <name>Zn(2+)</name>
        <dbReference type="ChEBI" id="CHEBI:29105"/>
        <label>1</label>
    </ligand>
</feature>
<dbReference type="GO" id="GO:0006518">
    <property type="term" value="P:peptide metabolic process"/>
    <property type="evidence" value="ECO:0007669"/>
    <property type="project" value="InterPro"/>
</dbReference>
<reference evidence="13 14" key="1">
    <citation type="journal article" date="2015" name="Genome Announc.">
        <title>Expanding the biotechnology potential of lactobacilli through comparative genomics of 213 strains and associated genera.</title>
        <authorList>
            <person name="Sun Z."/>
            <person name="Harris H.M."/>
            <person name="McCann A."/>
            <person name="Guo C."/>
            <person name="Argimon S."/>
            <person name="Zhang W."/>
            <person name="Yang X."/>
            <person name="Jeffery I.B."/>
            <person name="Cooney J.C."/>
            <person name="Kagawa T.F."/>
            <person name="Liu W."/>
            <person name="Song Y."/>
            <person name="Salvetti E."/>
            <person name="Wrobel A."/>
            <person name="Rasinkangas P."/>
            <person name="Parkhill J."/>
            <person name="Rea M.C."/>
            <person name="O'Sullivan O."/>
            <person name="Ritari J."/>
            <person name="Douillard F.P."/>
            <person name="Paul Ross R."/>
            <person name="Yang R."/>
            <person name="Briner A.E."/>
            <person name="Felis G.E."/>
            <person name="de Vos W.M."/>
            <person name="Barrangou R."/>
            <person name="Klaenhammer T.R."/>
            <person name="Caufield P.W."/>
            <person name="Cui Y."/>
            <person name="Zhang H."/>
            <person name="O'Toole P.W."/>
        </authorList>
    </citation>
    <scope>NUCLEOTIDE SEQUENCE [LARGE SCALE GENOMIC DNA]</scope>
    <source>
        <strain evidence="13 14">DSM 18001</strain>
    </source>
</reference>
<dbReference type="GO" id="GO:0045148">
    <property type="term" value="F:tripeptide aminopeptidase activity"/>
    <property type="evidence" value="ECO:0007669"/>
    <property type="project" value="UniProtKB-UniRule"/>
</dbReference>
<keyword evidence="3" id="KW-0031">Aminopeptidase</keyword>
<dbReference type="RefSeq" id="WP_057803640.1">
    <property type="nucleotide sequence ID" value="NZ_JQBX01000014.1"/>
</dbReference>
<feature type="binding site" evidence="11">
    <location>
        <position position="140"/>
    </location>
    <ligand>
        <name>Zn(2+)</name>
        <dbReference type="ChEBI" id="CHEBI:29105"/>
        <label>2</label>
    </ligand>
</feature>
<dbReference type="CDD" id="cd03892">
    <property type="entry name" value="M20_peptT"/>
    <property type="match status" value="1"/>
</dbReference>
<dbReference type="GO" id="GO:0006508">
    <property type="term" value="P:proteolysis"/>
    <property type="evidence" value="ECO:0007669"/>
    <property type="project" value="UniProtKB-UniRule"/>
</dbReference>
<evidence type="ECO:0000256" key="6">
    <source>
        <dbReference type="ARBA" id="ARBA00022801"/>
    </source>
</evidence>
<protein>
    <recommendedName>
        <fullName evidence="9">Peptidase T</fullName>
        <ecNumber evidence="9">3.4.11.4</ecNumber>
    </recommendedName>
</protein>
<dbReference type="Proteomes" id="UP000051859">
    <property type="component" value="Unassembled WGS sequence"/>
</dbReference>
<dbReference type="PATRIC" id="fig|331679.3.peg.492"/>
<comment type="caution">
    <text evidence="13">The sequence shown here is derived from an EMBL/GenBank/DDBJ whole genome shotgun (WGS) entry which is preliminary data.</text>
</comment>
<dbReference type="Gene3D" id="3.40.630.10">
    <property type="entry name" value="Zn peptidases"/>
    <property type="match status" value="1"/>
</dbReference>
<evidence type="ECO:0000256" key="8">
    <source>
        <dbReference type="ARBA" id="ARBA00023049"/>
    </source>
</evidence>
<dbReference type="InterPro" id="IPR002933">
    <property type="entry name" value="Peptidase_M20"/>
</dbReference>
<dbReference type="NCBIfam" id="TIGR01882">
    <property type="entry name" value="peptidase-T"/>
    <property type="match status" value="1"/>
</dbReference>
<dbReference type="Pfam" id="PF01546">
    <property type="entry name" value="Peptidase_M20"/>
    <property type="match status" value="1"/>
</dbReference>
<evidence type="ECO:0000259" key="12">
    <source>
        <dbReference type="Pfam" id="PF07687"/>
    </source>
</evidence>
<feature type="binding site" evidence="11">
    <location>
        <position position="197"/>
    </location>
    <ligand>
        <name>Zn(2+)</name>
        <dbReference type="ChEBI" id="CHEBI:29105"/>
        <label>1</label>
    </ligand>
</feature>
<dbReference type="EC" id="3.4.11.4" evidence="9"/>
<organism evidence="13 14">
    <name type="scientific">Pediococcus stilesii</name>
    <dbReference type="NCBI Taxonomy" id="331679"/>
    <lineage>
        <taxon>Bacteria</taxon>
        <taxon>Bacillati</taxon>
        <taxon>Bacillota</taxon>
        <taxon>Bacilli</taxon>
        <taxon>Lactobacillales</taxon>
        <taxon>Lactobacillaceae</taxon>
        <taxon>Pediococcus</taxon>
    </lineage>
</organism>
<dbReference type="GO" id="GO:0008237">
    <property type="term" value="F:metallopeptidase activity"/>
    <property type="evidence" value="ECO:0007669"/>
    <property type="project" value="UniProtKB-KW"/>
</dbReference>
<evidence type="ECO:0000256" key="7">
    <source>
        <dbReference type="ARBA" id="ARBA00022833"/>
    </source>
</evidence>
<feature type="active site" evidence="10">
    <location>
        <position position="83"/>
    </location>
</feature>
<dbReference type="Gene3D" id="3.30.70.360">
    <property type="match status" value="1"/>
</dbReference>
<keyword evidence="4" id="KW-0645">Protease</keyword>
<dbReference type="GO" id="GO:0005829">
    <property type="term" value="C:cytosol"/>
    <property type="evidence" value="ECO:0007669"/>
    <property type="project" value="TreeGrafter"/>
</dbReference>
<evidence type="ECO:0000313" key="13">
    <source>
        <dbReference type="EMBL" id="KRN93485.1"/>
    </source>
</evidence>
<dbReference type="Pfam" id="PF07687">
    <property type="entry name" value="M20_dimer"/>
    <property type="match status" value="1"/>
</dbReference>
<dbReference type="SUPFAM" id="SSF55031">
    <property type="entry name" value="Bacterial exopeptidase dimerisation domain"/>
    <property type="match status" value="1"/>
</dbReference>
<evidence type="ECO:0000256" key="9">
    <source>
        <dbReference type="NCBIfam" id="TIGR01882"/>
    </source>
</evidence>
<dbReference type="PROSITE" id="PS00759">
    <property type="entry name" value="ARGE_DAPE_CPG2_2"/>
    <property type="match status" value="1"/>
</dbReference>
<keyword evidence="6" id="KW-0378">Hydrolase</keyword>
<dbReference type="PANTHER" id="PTHR42994">
    <property type="entry name" value="PEPTIDASE T"/>
    <property type="match status" value="1"/>
</dbReference>
<keyword evidence="5 11" id="KW-0479">Metal-binding</keyword>
<feature type="active site" description="Proton acceptor" evidence="10">
    <location>
        <position position="174"/>
    </location>
</feature>
<evidence type="ECO:0000256" key="1">
    <source>
        <dbReference type="ARBA" id="ARBA00000870"/>
    </source>
</evidence>
<feature type="binding site" evidence="11">
    <location>
        <position position="81"/>
    </location>
    <ligand>
        <name>Zn(2+)</name>
        <dbReference type="ChEBI" id="CHEBI:29105"/>
        <label>1</label>
    </ligand>
</feature>
<sequence length="418" mass="45942">MDIEYIKSLFLNYVQINSRSDSQSTSTPTTAGQTKLARLIAKDLEKLQLSEVKINPENGYVTAKLAGNTAKKVDPIGFIAHLDTANFIAENVKPIVHPNYNGGDIVLPGATIQVSQFPEMKQLKGQTVITSDGTTLLGTDDKAGIVEIIGAIKYLLDHPEIPHGDVKIGFGPDEEIGRGAKRFDAEDFGTRFAYTLDNGRPGDLEVETFNGAKAEIEISGTAVHPGNAYKTLVNAITIANRVLSQLPVDDVPEKSQGRQGFFLVDAIEGAVDHAKIDLIIRDFDDEQFKNRKIELKKIIEKLNSTLDYSRSTLRIIDQYHNIGTEIKKHPEITQLALKVYQQMGLKPNIVPFRGGTDGNFITKKGIPTPNLFNGGGNYHGPYEYITVEEMALAAQVVVGCIKNWADYNTNSNAFSNHQ</sequence>
<dbReference type="STRING" id="331679.IV81_GL000486"/>
<dbReference type="EMBL" id="JQBX01000014">
    <property type="protein sequence ID" value="KRN93485.1"/>
    <property type="molecule type" value="Genomic_DNA"/>
</dbReference>
<evidence type="ECO:0000256" key="10">
    <source>
        <dbReference type="PIRSR" id="PIRSR037215-1"/>
    </source>
</evidence>
<dbReference type="InterPro" id="IPR036264">
    <property type="entry name" value="Bact_exopeptidase_dim_dom"/>
</dbReference>
<comment type="cofactor">
    <cofactor evidence="11">
        <name>Zn(2+)</name>
        <dbReference type="ChEBI" id="CHEBI:29105"/>
    </cofactor>
    <text evidence="11">Binds 2 Zn(2+) ions per subunit.</text>
</comment>
<dbReference type="NCBIfam" id="NF003976">
    <property type="entry name" value="PRK05469.1"/>
    <property type="match status" value="1"/>
</dbReference>
<comment type="catalytic activity">
    <reaction evidence="1">
        <text>Release of the N-terminal residue from a tripeptide.</text>
        <dbReference type="EC" id="3.4.11.4"/>
    </reaction>
</comment>
<dbReference type="PANTHER" id="PTHR42994:SF1">
    <property type="entry name" value="PEPTIDASE T"/>
    <property type="match status" value="1"/>
</dbReference>
<evidence type="ECO:0000256" key="2">
    <source>
        <dbReference type="ARBA" id="ARBA00009692"/>
    </source>
</evidence>
<dbReference type="GO" id="GO:0008270">
    <property type="term" value="F:zinc ion binding"/>
    <property type="evidence" value="ECO:0007669"/>
    <property type="project" value="InterPro"/>
</dbReference>
<feature type="domain" description="Peptidase M20 dimerisation" evidence="12">
    <location>
        <begin position="207"/>
        <end position="303"/>
    </location>
</feature>
<name>A0A0R2L3R3_9LACO</name>
<dbReference type="InterPro" id="IPR011650">
    <property type="entry name" value="Peptidase_M20_dimer"/>
</dbReference>
<accession>A0A0R2L3R3</accession>
<dbReference type="NCBIfam" id="NF009920">
    <property type="entry name" value="PRK13381.1"/>
    <property type="match status" value="1"/>
</dbReference>
<keyword evidence="8" id="KW-0482">Metalloprotease</keyword>
<keyword evidence="14" id="KW-1185">Reference proteome</keyword>
<dbReference type="SUPFAM" id="SSF53187">
    <property type="entry name" value="Zn-dependent exopeptidases"/>
    <property type="match status" value="1"/>
</dbReference>
<gene>
    <name evidence="13" type="ORF">IV81_GL000486</name>
</gene>
<dbReference type="PROSITE" id="PS00758">
    <property type="entry name" value="ARGE_DAPE_CPG2_1"/>
    <property type="match status" value="1"/>
</dbReference>
<proteinExistence type="inferred from homology"/>
<evidence type="ECO:0000256" key="4">
    <source>
        <dbReference type="ARBA" id="ARBA00022670"/>
    </source>
</evidence>
<dbReference type="InterPro" id="IPR010161">
    <property type="entry name" value="Peptidase_M20B"/>
</dbReference>
<evidence type="ECO:0000256" key="5">
    <source>
        <dbReference type="ARBA" id="ARBA00022723"/>
    </source>
</evidence>
<evidence type="ECO:0000256" key="11">
    <source>
        <dbReference type="PIRSR" id="PIRSR037215-2"/>
    </source>
</evidence>
<feature type="binding site" evidence="11">
    <location>
        <position position="175"/>
    </location>
    <ligand>
        <name>Zn(2+)</name>
        <dbReference type="ChEBI" id="CHEBI:29105"/>
        <label>2</label>
    </ligand>
</feature>
<evidence type="ECO:0000313" key="14">
    <source>
        <dbReference type="Proteomes" id="UP000051859"/>
    </source>
</evidence>
<dbReference type="PIRSF" id="PIRSF037215">
    <property type="entry name" value="Peptidase_M20B"/>
    <property type="match status" value="1"/>
</dbReference>
<comment type="similarity">
    <text evidence="2">Belongs to the peptidase M20B family.</text>
</comment>
<evidence type="ECO:0000256" key="3">
    <source>
        <dbReference type="ARBA" id="ARBA00022438"/>
    </source>
</evidence>
<keyword evidence="7 11" id="KW-0862">Zinc</keyword>
<feature type="binding site" evidence="11">
    <location>
        <position position="379"/>
    </location>
    <ligand>
        <name>Zn(2+)</name>
        <dbReference type="ChEBI" id="CHEBI:29105"/>
        <label>2</label>
    </ligand>
</feature>
<dbReference type="InterPro" id="IPR001261">
    <property type="entry name" value="ArgE/DapE_CS"/>
</dbReference>